<dbReference type="FunFam" id="1.25.40.10:FF:000076">
    <property type="entry name" value="calcineurin-binding protein cabin-1 isoform X1"/>
    <property type="match status" value="1"/>
</dbReference>
<feature type="region of interest" description="Disordered" evidence="10">
    <location>
        <begin position="1668"/>
        <end position="1843"/>
    </location>
</feature>
<reference evidence="13" key="1">
    <citation type="journal article" date="2007" name="Science">
        <title>Evolutionary and biomedical insights from the rhesus macaque genome.</title>
        <authorList>
            <person name="Gibbs R.A."/>
            <person name="Rogers J."/>
            <person name="Katze M.G."/>
            <person name="Bumgarner R."/>
            <person name="Weinstock G.M."/>
            <person name="Mardis E.R."/>
            <person name="Remington K.A."/>
            <person name="Strausberg R.L."/>
            <person name="Venter J.C."/>
            <person name="Wilson R.K."/>
            <person name="Batzer M.A."/>
            <person name="Bustamante C.D."/>
            <person name="Eichler E.E."/>
            <person name="Hahn M.W."/>
            <person name="Hardison R.C."/>
            <person name="Makova K.D."/>
            <person name="Miller W."/>
            <person name="Milosavljevic A."/>
            <person name="Palermo R.E."/>
            <person name="Siepel A."/>
            <person name="Sikela J.M."/>
            <person name="Attaway T."/>
            <person name="Bell S."/>
            <person name="Bernard K.E."/>
            <person name="Buhay C.J."/>
            <person name="Chandrabose M.N."/>
            <person name="Dao M."/>
            <person name="Davis C."/>
            <person name="Delehaunty K.D."/>
            <person name="Ding Y."/>
            <person name="Dinh H.H."/>
            <person name="Dugan-Rocha S."/>
            <person name="Fulton L.A."/>
            <person name="Gabisi R.A."/>
            <person name="Garner T.T."/>
            <person name="Godfrey J."/>
            <person name="Hawes A.C."/>
            <person name="Hernandez J."/>
            <person name="Hines S."/>
            <person name="Holder M."/>
            <person name="Hume J."/>
            <person name="Jhangiani S.N."/>
            <person name="Joshi V."/>
            <person name="Khan Z.M."/>
            <person name="Kirkness E.F."/>
            <person name="Cree A."/>
            <person name="Fowler R.G."/>
            <person name="Lee S."/>
            <person name="Lewis L.R."/>
            <person name="Li Z."/>
            <person name="Liu Y.-S."/>
            <person name="Moore S.M."/>
            <person name="Muzny D."/>
            <person name="Nazareth L.V."/>
            <person name="Ngo D.N."/>
            <person name="Okwuonu G.O."/>
            <person name="Pai G."/>
            <person name="Parker D."/>
            <person name="Paul H.A."/>
            <person name="Pfannkoch C."/>
            <person name="Pohl C.S."/>
            <person name="Rogers Y.-H.C."/>
            <person name="Ruiz S.J."/>
            <person name="Sabo A."/>
            <person name="Santibanez J."/>
            <person name="Schneider B.W."/>
            <person name="Smith S.M."/>
            <person name="Sodergren E."/>
            <person name="Svatek A.F."/>
            <person name="Utterback T.R."/>
            <person name="Vattathil S."/>
            <person name="Warren W."/>
            <person name="White C.S."/>
            <person name="Chinwalla A.T."/>
            <person name="Feng Y."/>
            <person name="Halpern A.L."/>
            <person name="Hillier L.W."/>
            <person name="Huang X."/>
            <person name="Minx P."/>
            <person name="Nelson J.O."/>
            <person name="Pepin K.H."/>
            <person name="Qin X."/>
            <person name="Sutton G.G."/>
            <person name="Venter E."/>
            <person name="Walenz B.P."/>
            <person name="Wallis J.W."/>
            <person name="Worley K.C."/>
            <person name="Yang S.-P."/>
            <person name="Jones S.M."/>
            <person name="Marra M.A."/>
            <person name="Rocchi M."/>
            <person name="Schein J.E."/>
            <person name="Baertsch R."/>
            <person name="Clarke L."/>
            <person name="Csuros M."/>
            <person name="Glasscock J."/>
            <person name="Harris R.A."/>
            <person name="Havlak P."/>
            <person name="Jackson A.R."/>
            <person name="Jiang H."/>
            <person name="Liu Y."/>
            <person name="Messina D.N."/>
            <person name="Shen Y."/>
            <person name="Song H.X.-Z."/>
            <person name="Wylie T."/>
            <person name="Zhang L."/>
            <person name="Birney E."/>
            <person name="Han K."/>
            <person name="Konkel M.K."/>
            <person name="Lee J."/>
            <person name="Smit A.F.A."/>
            <person name="Ullmer B."/>
            <person name="Wang H."/>
            <person name="Xing J."/>
            <person name="Burhans R."/>
            <person name="Cheng Z."/>
            <person name="Karro J.E."/>
            <person name="Ma J."/>
            <person name="Raney B."/>
            <person name="She X."/>
            <person name="Cox M.J."/>
            <person name="Demuth J.P."/>
            <person name="Dumas L.J."/>
            <person name="Han S.-G."/>
            <person name="Hopkins J."/>
            <person name="Karimpour-Fard A."/>
            <person name="Kim Y.H."/>
            <person name="Pollack J.R."/>
            <person name="Vinar T."/>
            <person name="Addo-Quaye C."/>
            <person name="Degenhardt J."/>
            <person name="Denby A."/>
            <person name="Hubisz M.J."/>
            <person name="Indap A."/>
            <person name="Kosiol C."/>
            <person name="Lahn B.T."/>
            <person name="Lawson H.A."/>
            <person name="Marklein A."/>
            <person name="Nielsen R."/>
            <person name="Vallender E.J."/>
            <person name="Clark A.G."/>
            <person name="Ferguson B."/>
            <person name="Hernandez R.D."/>
            <person name="Hirani K."/>
            <person name="Kehrer-Sawatzki H."/>
            <person name="Kolb J."/>
            <person name="Patil S."/>
            <person name="Pu L.-L."/>
            <person name="Ren Y."/>
            <person name="Smith D.G."/>
            <person name="Wheeler D.A."/>
            <person name="Schenck I."/>
            <person name="Ball E.V."/>
            <person name="Chen R."/>
            <person name="Cooper D.N."/>
            <person name="Giardine B."/>
            <person name="Hsu F."/>
            <person name="Kent W.J."/>
            <person name="Lesk A."/>
            <person name="Nelson D.L."/>
            <person name="O'brien W.E."/>
            <person name="Pruefer K."/>
            <person name="Stenson P.D."/>
            <person name="Wallace J.C."/>
            <person name="Ke H."/>
            <person name="Liu X.-M."/>
            <person name="Wang P."/>
            <person name="Xiang A.P."/>
            <person name="Yang F."/>
            <person name="Barber G.P."/>
            <person name="Haussler D."/>
            <person name="Karolchik D."/>
            <person name="Kern A.D."/>
            <person name="Kuhn R.M."/>
            <person name="Smith K.E."/>
            <person name="Zwieg A.S."/>
        </authorList>
    </citation>
    <scope>NUCLEOTIDE SEQUENCE [LARGE SCALE GENOMIC DNA]</scope>
    <source>
        <strain evidence="13">17573</strain>
    </source>
</reference>
<evidence type="ECO:0000313" key="13">
    <source>
        <dbReference type="Proteomes" id="UP000006718"/>
    </source>
</evidence>
<accession>H9H479</accession>
<feature type="compositionally biased region" description="Pro residues" evidence="10">
    <location>
        <begin position="1812"/>
        <end position="1821"/>
    </location>
</feature>
<keyword evidence="6" id="KW-0539">Nucleus</keyword>
<evidence type="ECO:0000256" key="7">
    <source>
        <dbReference type="ARBA" id="ARBA00071005"/>
    </source>
</evidence>
<dbReference type="SMR" id="H9H479"/>
<keyword evidence="13" id="KW-1185">Reference proteome</keyword>
<protein>
    <recommendedName>
        <fullName evidence="7">Calcineurin-binding protein cabin-1</fullName>
    </recommendedName>
    <alternativeName>
        <fullName evidence="8">Calcineurin inhibitor</fullName>
    </alternativeName>
</protein>
<feature type="repeat" description="TPR" evidence="9">
    <location>
        <begin position="90"/>
        <end position="123"/>
    </location>
</feature>
<dbReference type="Proteomes" id="UP000006718">
    <property type="component" value="Chromosome 10"/>
</dbReference>
<keyword evidence="4 9" id="KW-0802">TPR repeat</keyword>
<dbReference type="GeneID" id="700566"/>
<dbReference type="CDD" id="cd13839">
    <property type="entry name" value="MEF2_binding"/>
    <property type="match status" value="1"/>
</dbReference>
<evidence type="ECO:0000256" key="4">
    <source>
        <dbReference type="ARBA" id="ARBA00022803"/>
    </source>
</evidence>
<feature type="compositionally biased region" description="Polar residues" evidence="10">
    <location>
        <begin position="1377"/>
        <end position="1397"/>
    </location>
</feature>
<dbReference type="InterPro" id="IPR019734">
    <property type="entry name" value="TPR_rpt"/>
</dbReference>
<feature type="domain" description="Calcineurin-binding protein cabin-1 MEF2-binding" evidence="11">
    <location>
        <begin position="2099"/>
        <end position="2133"/>
    </location>
</feature>
<feature type="compositionally biased region" description="Acidic residues" evidence="10">
    <location>
        <begin position="2150"/>
        <end position="2163"/>
    </location>
</feature>
<dbReference type="GO" id="GO:0005634">
    <property type="term" value="C:nucleus"/>
    <property type="evidence" value="ECO:0007669"/>
    <property type="project" value="UniProtKB-SubCell"/>
</dbReference>
<evidence type="ECO:0000313" key="14">
    <source>
        <dbReference type="VGNC" id="VGNC:84563"/>
    </source>
</evidence>
<feature type="region of interest" description="Disordered" evidence="10">
    <location>
        <begin position="2140"/>
        <end position="2163"/>
    </location>
</feature>
<dbReference type="InterPro" id="IPR011990">
    <property type="entry name" value="TPR-like_helical_dom_sf"/>
</dbReference>
<dbReference type="PANTHER" id="PTHR15502">
    <property type="entry name" value="CALCINEURIN-BINDING PROTEIN CABIN 1-RELATED"/>
    <property type="match status" value="1"/>
</dbReference>
<evidence type="ECO:0000256" key="1">
    <source>
        <dbReference type="ARBA" id="ARBA00004123"/>
    </source>
</evidence>
<organism evidence="12 13">
    <name type="scientific">Macaca mulatta</name>
    <name type="common">Rhesus macaque</name>
    <dbReference type="NCBI Taxonomy" id="9544"/>
    <lineage>
        <taxon>Eukaryota</taxon>
        <taxon>Metazoa</taxon>
        <taxon>Chordata</taxon>
        <taxon>Craniata</taxon>
        <taxon>Vertebrata</taxon>
        <taxon>Euteleostomi</taxon>
        <taxon>Mammalia</taxon>
        <taxon>Eutheria</taxon>
        <taxon>Euarchontoglires</taxon>
        <taxon>Primates</taxon>
        <taxon>Haplorrhini</taxon>
        <taxon>Catarrhini</taxon>
        <taxon>Cercopithecidae</taxon>
        <taxon>Cercopithecinae</taxon>
        <taxon>Macaca</taxon>
    </lineage>
</organism>
<dbReference type="VGNC" id="VGNC:84563">
    <property type="gene designation" value="CABIN1"/>
</dbReference>
<evidence type="ECO:0000256" key="8">
    <source>
        <dbReference type="ARBA" id="ARBA00078627"/>
    </source>
</evidence>
<feature type="compositionally biased region" description="Polar residues" evidence="10">
    <location>
        <begin position="1916"/>
        <end position="1925"/>
    </location>
</feature>
<feature type="repeat" description="TPR" evidence="9">
    <location>
        <begin position="124"/>
        <end position="157"/>
    </location>
</feature>
<comment type="subcellular location">
    <subcellularLocation>
        <location evidence="1">Nucleus</location>
    </subcellularLocation>
</comment>
<evidence type="ECO:0000259" key="11">
    <source>
        <dbReference type="Pfam" id="PF09047"/>
    </source>
</evidence>
<keyword evidence="5" id="KW-0156">Chromatin regulator</keyword>
<dbReference type="PROSITE" id="PS50005">
    <property type="entry name" value="TPR"/>
    <property type="match status" value="2"/>
</dbReference>
<dbReference type="SMART" id="SM00028">
    <property type="entry name" value="TPR"/>
    <property type="match status" value="5"/>
</dbReference>
<gene>
    <name evidence="12 14" type="primary">CABIN1</name>
</gene>
<evidence type="ECO:0000256" key="3">
    <source>
        <dbReference type="ARBA" id="ARBA00022737"/>
    </source>
</evidence>
<reference evidence="12" key="4">
    <citation type="submission" date="2025-09" db="UniProtKB">
        <authorList>
            <consortium name="Ensembl"/>
        </authorList>
    </citation>
    <scope>IDENTIFICATION</scope>
    <source>
        <strain evidence="12">17573</strain>
    </source>
</reference>
<dbReference type="GeneTree" id="ENSGT00390000008529"/>
<feature type="compositionally biased region" description="Low complexity" evidence="10">
    <location>
        <begin position="2032"/>
        <end position="2055"/>
    </location>
</feature>
<name>H9H479_MACMU</name>
<feature type="compositionally biased region" description="Gly residues" evidence="10">
    <location>
        <begin position="1715"/>
        <end position="1725"/>
    </location>
</feature>
<sequence>MIRIAALNASSTIEDDHEGSFKSHKTQTKEAQEAEAFALYHKALDLQKHDRFEESAKAYHELLEARLLREAVSSGDEKEGLKHPGLILKYSTYKNLAQLAAQREDLETAMEFYLEAVMLDSTDVNLWYKIGHVALRLIRIPLARHAFEEGLRCNPDHWPCLDNLITVLYTLSDYTTCLYFICKALEKDCRYSKGLVLKEKIFEEQPCLRKDSLRMFLKCDMSIHDVSVSAAETKAIVDEALGLRKKRQALIVREKEPDLKLVQPIPFLTWKCLGESLLAMYNHLTTCEPPRPSLGKRIDLSDYQDPSQPLASSVVVTPVNVIQPSTVSTSPAVAVTEPVVSYTSVATTSFPLHSPGLLETGAPMGDISGGDKSKKGVKRKKISEESGETAKRRSARVRNTKCKKEEKVDFQELLMKFLPSRLRKLDPEEEDDSFNNYEVQSEAKLESFPSIGPHRLSFDSATFMESEKQDVHEFLLENLTNGGILELMMRYLKGMGHKFLLRWPPGLAEVVLSVYHSWRRHSTSLPNPLLRDCSNKHIKDMMLMSLSCMELQLDQWLLTKGRSSAVSPRNCPAGMVNGRFGPDFPGTHCLGDLLQLSFASSQRDLFEDGWLEFVVRVYWLKARFLALQGDMEQALENYDICTEMLQNSTAIQVEAGAGRRDIVIRLPNLHNDSVVSLEEIDKNLKSLERCQSLEEIQRLYEAGDYKAVVHLLRPTLCTSGFDRAKHLEFMTSIPERPAQLLLLQDSLLRLKDYRQCFECSDVALNEAVQQMVNSSEAAAKDEWVATVTQLLMGIEQALSADSSGSILKESSSTTGLVRLTNNLIQVIDCSMAVQEEAKEPHVSSVLPWIILHRIIWQEEDTFHSLCHQQQLQNPAEEGMSETPMLPSSLMLLNTAHEYLGRRSWCCNSDGALLRFYVRVLQKELAASTSEDTHPYKEELETALEQCFYCLYSFPSKKSKARYLEEHSVQQVDLIWEDALFMFEYFKPKTLPEFDSYKTSTVSADLANLLKRIATIVPRTERPALSLDKVSAYIEGTSTEVPCLPEGADPSPPVVNELYYLLADYHFKNKEQSKAIKFYMHDICICPNRFDSWAGMALARASRIQDKLNSNELKSDGPIWKHATPVLNCFRRALEIDSSNLSLWIEYGTMSYALHSFASRQLKQWKGELPPEVVQQMEGRRDSMLETAKHCFTSAARCEGDGDEEEWLIHYMLGKVAEKQQQPPTVYLLHYRQAGHYLHEEAARYPKKIHYHNPPELAMEALEVYFRLHASILKLLGKPDSGVGAEVLVNFMKEAAEGPFARGEEKNTPKASEKEKACLVDEDSHSSAGTLPGPGASLPSSSGPGLTSPPYTATPIDHDYVKCKKPHQQATPDDRSQDSTAVALSDSSSTQDFFNEPTSLLEGSRKAYTEKRLPVLSSQAGGTGKDLQGATEERGKNEEPLESTEGFRAAEQGVQKPVAEPPASACIPGKPSASIPTLWDGKKRGDLPGEPVAFPQGLPAGAEEQRQFLTEQCIASFRLCLSRFPQHYKSLYRLAFLYTYSKTHRNLQWARDVLLGSSIPWQQLQHMPAQGLFCERNKTNFFNGIWRIPVDEIDRPGSFAWHMNRSIVLLLKVLAQLRDHSTLLKVSSMLQRTPDQGKKYLRDADRQVLAQRAFILTVKVLEDTLSELAEGSERPGPKVCGLPGARMTTDVSHKASPEDGQEGLPQPKKPPLADGSGPGPEPGGKVGLLNHRPVAMDAGDSADQSGEWKDKETPRAGPTEPMDTSEATIRHSDLERTPPLLPGRPPRDRGPESRPTELSLEELSISARQQPTPLTPAQPAPAPATTIGTRAGGHPEEPLPRLSRKRKLLEDTESGKTLLLDAYRVWQQGQKGVAYDLGRVERIMSETYMLIKQVDEEAALEQAVKFCQVHLGAAAQRQASGDTPTTPKHPKDSRENFFPVTVAPTAPDPVPADSAQRPSDAHTKPRPALAAATTVITCPPSASASTLDLSKDPGPPRPHRHEATPSMASLGPEGKLRPEPRREGEAQEAASETQPLSSPPTAASSKAPSGGSAQPPEGHPGKAEPSRAKSRPLPNMPKLVIPSAATKFPPEITVTPPTPTLLSPKGSISEETKQKLKSAILSAQSAANVRKESLCQPALEVLETSSQESSLESETDEDDDYMDI</sequence>
<dbReference type="SUPFAM" id="SSF48452">
    <property type="entry name" value="TPR-like"/>
    <property type="match status" value="2"/>
</dbReference>
<feature type="compositionally biased region" description="Basic and acidic residues" evidence="10">
    <location>
        <begin position="382"/>
        <end position="391"/>
    </location>
</feature>
<evidence type="ECO:0000256" key="9">
    <source>
        <dbReference type="PROSITE-ProRule" id="PRU00339"/>
    </source>
</evidence>
<feature type="compositionally biased region" description="Low complexity" evidence="10">
    <location>
        <begin position="1327"/>
        <end position="1349"/>
    </location>
</feature>
<dbReference type="Gene3D" id="1.25.40.10">
    <property type="entry name" value="Tetratricopeptide repeat domain"/>
    <property type="match status" value="2"/>
</dbReference>
<dbReference type="CTD" id="23523"/>
<evidence type="ECO:0000256" key="5">
    <source>
        <dbReference type="ARBA" id="ARBA00022853"/>
    </source>
</evidence>
<dbReference type="ExpressionAtlas" id="H9H479">
    <property type="expression patterns" value="baseline"/>
</dbReference>
<reference evidence="12" key="3">
    <citation type="submission" date="2025-08" db="UniProtKB">
        <authorList>
            <consortium name="Ensembl"/>
        </authorList>
    </citation>
    <scope>IDENTIFICATION</scope>
    <source>
        <strain evidence="12">17573</strain>
    </source>
</reference>
<dbReference type="PANTHER" id="PTHR15502:SF7">
    <property type="entry name" value="CALCINEURIN-BINDING PROTEIN CABIN-1"/>
    <property type="match status" value="1"/>
</dbReference>
<dbReference type="InterPro" id="IPR033053">
    <property type="entry name" value="Hir3/CABIN1"/>
</dbReference>
<feature type="region of interest" description="Disordered" evidence="10">
    <location>
        <begin position="1299"/>
        <end position="1397"/>
    </location>
</feature>
<evidence type="ECO:0000313" key="12">
    <source>
        <dbReference type="Ensembl" id="ENSMMUP00000027622.4"/>
    </source>
</evidence>
<feature type="region of interest" description="Disordered" evidence="10">
    <location>
        <begin position="1410"/>
        <end position="1470"/>
    </location>
</feature>
<feature type="compositionally biased region" description="Basic and acidic residues" evidence="10">
    <location>
        <begin position="2013"/>
        <end position="2024"/>
    </location>
</feature>
<dbReference type="GO" id="GO:0006325">
    <property type="term" value="P:chromatin organization"/>
    <property type="evidence" value="ECO:0007669"/>
    <property type="project" value="UniProtKB-KW"/>
</dbReference>
<dbReference type="Ensembl" id="ENSMMUT00000029519.4">
    <property type="protein sequence ID" value="ENSMMUP00000027622.4"/>
    <property type="gene ID" value="ENSMMUG00000020992.4"/>
</dbReference>
<keyword evidence="3" id="KW-0677">Repeat</keyword>
<reference evidence="12" key="2">
    <citation type="submission" date="2019-01" db="EMBL/GenBank/DDBJ databases">
        <authorList>
            <person name="Graves T."/>
            <person name="Eichler E.E."/>
            <person name="Wilson R.K."/>
        </authorList>
    </citation>
    <scope>NUCLEOTIDE SEQUENCE [LARGE SCALE GENOMIC DNA]</scope>
    <source>
        <strain evidence="12">17573</strain>
    </source>
</reference>
<evidence type="ECO:0000256" key="10">
    <source>
        <dbReference type="SAM" id="MobiDB-lite"/>
    </source>
</evidence>
<proteinExistence type="predicted"/>
<dbReference type="Bgee" id="ENSMMUG00000020992">
    <property type="expression patterns" value="Expressed in cerebellar cortex and 19 other cell types or tissues"/>
</dbReference>
<dbReference type="InterPro" id="IPR015134">
    <property type="entry name" value="MEF2-bd"/>
</dbReference>
<evidence type="ECO:0000256" key="2">
    <source>
        <dbReference type="ARBA" id="ARBA00022553"/>
    </source>
</evidence>
<feature type="region of interest" description="Disordered" evidence="10">
    <location>
        <begin position="361"/>
        <end position="400"/>
    </location>
</feature>
<dbReference type="FunFam" id="1.25.40.10:FF:000654">
    <property type="entry name" value="Calcineurin-binding protein 1"/>
    <property type="match status" value="1"/>
</dbReference>
<evidence type="ECO:0000256" key="6">
    <source>
        <dbReference type="ARBA" id="ARBA00023242"/>
    </source>
</evidence>
<feature type="region of interest" description="Disordered" evidence="10">
    <location>
        <begin position="1914"/>
        <end position="2108"/>
    </location>
</feature>
<feature type="compositionally biased region" description="Basic and acidic residues" evidence="10">
    <location>
        <begin position="1784"/>
        <end position="1794"/>
    </location>
</feature>
<keyword evidence="2" id="KW-0597">Phosphoprotein</keyword>
<feature type="compositionally biased region" description="Basic and acidic residues" evidence="10">
    <location>
        <begin position="1301"/>
        <end position="1324"/>
    </location>
</feature>
<dbReference type="Pfam" id="PF09047">
    <property type="entry name" value="MEF2_binding"/>
    <property type="match status" value="1"/>
</dbReference>
<dbReference type="RefSeq" id="XP_015005366.2">
    <property type="nucleotide sequence ID" value="XM_015149880.2"/>
</dbReference>
<feature type="compositionally biased region" description="Polar residues" evidence="10">
    <location>
        <begin position="1973"/>
        <end position="1987"/>
    </location>
</feature>
<dbReference type="VEuPathDB" id="HostDB:ENSMMUG00000020992"/>